<evidence type="ECO:0000259" key="1">
    <source>
        <dbReference type="PROSITE" id="PS51704"/>
    </source>
</evidence>
<dbReference type="Gene3D" id="3.20.20.190">
    <property type="entry name" value="Phosphatidylinositol (PI) phosphodiesterase"/>
    <property type="match status" value="1"/>
</dbReference>
<dbReference type="Proteomes" id="UP000677016">
    <property type="component" value="Unassembled WGS sequence"/>
</dbReference>
<dbReference type="EMBL" id="JAGSNF010000006">
    <property type="protein sequence ID" value="MBR7742863.1"/>
    <property type="molecule type" value="Genomic_DNA"/>
</dbReference>
<protein>
    <submittedName>
        <fullName evidence="2">Glycerophosphodiester phosphodiesterase</fullName>
    </submittedName>
</protein>
<dbReference type="GO" id="GO:0006629">
    <property type="term" value="P:lipid metabolic process"/>
    <property type="evidence" value="ECO:0007669"/>
    <property type="project" value="InterPro"/>
</dbReference>
<dbReference type="PANTHER" id="PTHR43805:SF1">
    <property type="entry name" value="GP-PDE DOMAIN-CONTAINING PROTEIN"/>
    <property type="match status" value="1"/>
</dbReference>
<proteinExistence type="predicted"/>
<dbReference type="GO" id="GO:0008081">
    <property type="term" value="F:phosphoric diester hydrolase activity"/>
    <property type="evidence" value="ECO:0007669"/>
    <property type="project" value="InterPro"/>
</dbReference>
<dbReference type="AlphaFoldDB" id="A0A941D854"/>
<evidence type="ECO:0000313" key="2">
    <source>
        <dbReference type="EMBL" id="MBR7742863.1"/>
    </source>
</evidence>
<keyword evidence="3" id="KW-1185">Reference proteome</keyword>
<comment type="caution">
    <text evidence="2">The sequence shown here is derived from an EMBL/GenBank/DDBJ whole genome shotgun (WGS) entry which is preliminary data.</text>
</comment>
<reference evidence="2" key="1">
    <citation type="submission" date="2021-04" db="EMBL/GenBank/DDBJ databases">
        <title>Phycicoccus avicenniae sp. nov., a novel endophytic actinomycetes isolated from branch of Avicennia mariana.</title>
        <authorList>
            <person name="Tuo L."/>
        </authorList>
    </citation>
    <scope>NUCLEOTIDE SEQUENCE</scope>
    <source>
        <strain evidence="2">BSK3Z-2</strain>
    </source>
</reference>
<organism evidence="2 3">
    <name type="scientific">Phycicoccus avicenniae</name>
    <dbReference type="NCBI Taxonomy" id="2828860"/>
    <lineage>
        <taxon>Bacteria</taxon>
        <taxon>Bacillati</taxon>
        <taxon>Actinomycetota</taxon>
        <taxon>Actinomycetes</taxon>
        <taxon>Micrococcales</taxon>
        <taxon>Intrasporangiaceae</taxon>
        <taxon>Phycicoccus</taxon>
    </lineage>
</organism>
<sequence length="272" mass="29175">MRAADFPYLSGPTPLALAHRGGALLPDNVGLENTLGAFRRARALGYRHLETDAHVTADGEVVAFHDDSLDRVTDAEGRIADLPWSEVSQARVGGVEPVPRLADLLEEMPDALLNIDVKADAALEPTVEVLRRHGAVERVCIGSFSERRVRAARRALGPRLATAAGPVGTAALRFTPDVVARVLHTPAPVLQVPAHHRVAGRVVELVTPGFVRRAHAAGKQVHVWFHSWSVEDAPEYHRLLDLGVDGVVADRIDVLADVLAERGRPLTGGAVG</sequence>
<evidence type="ECO:0000313" key="3">
    <source>
        <dbReference type="Proteomes" id="UP000677016"/>
    </source>
</evidence>
<dbReference type="PROSITE" id="PS51704">
    <property type="entry name" value="GP_PDE"/>
    <property type="match status" value="1"/>
</dbReference>
<dbReference type="InterPro" id="IPR017946">
    <property type="entry name" value="PLC-like_Pdiesterase_TIM-brl"/>
</dbReference>
<dbReference type="SUPFAM" id="SSF51695">
    <property type="entry name" value="PLC-like phosphodiesterases"/>
    <property type="match status" value="1"/>
</dbReference>
<gene>
    <name evidence="2" type="ORF">KC207_06105</name>
</gene>
<dbReference type="Pfam" id="PF03009">
    <property type="entry name" value="GDPD"/>
    <property type="match status" value="1"/>
</dbReference>
<name>A0A941D854_9MICO</name>
<feature type="domain" description="GP-PDE" evidence="1">
    <location>
        <begin position="14"/>
        <end position="259"/>
    </location>
</feature>
<dbReference type="PANTHER" id="PTHR43805">
    <property type="entry name" value="GLYCEROPHOSPHORYL DIESTER PHOSPHODIESTERASE"/>
    <property type="match status" value="1"/>
</dbReference>
<accession>A0A941D854</accession>
<dbReference type="InterPro" id="IPR030395">
    <property type="entry name" value="GP_PDE_dom"/>
</dbReference>